<dbReference type="InterPro" id="IPR006734">
    <property type="entry name" value="PLATZ"/>
</dbReference>
<dbReference type="AlphaFoldDB" id="A0A9W3D4S0"/>
<dbReference type="OrthoDB" id="670813at2759"/>
<proteinExistence type="predicted"/>
<dbReference type="KEGG" id="rsz:108836141"/>
<reference evidence="1" key="1">
    <citation type="journal article" date="2019" name="Database">
        <title>The radish genome database (RadishGD): an integrated information resource for radish genomics.</title>
        <authorList>
            <person name="Yu H.J."/>
            <person name="Baek S."/>
            <person name="Lee Y.J."/>
            <person name="Cho A."/>
            <person name="Mun J.H."/>
        </authorList>
    </citation>
    <scope>NUCLEOTIDE SEQUENCE [LARGE SCALE GENOMIC DNA]</scope>
    <source>
        <strain evidence="1">cv. WK10039</strain>
    </source>
</reference>
<dbReference type="GeneID" id="108836141"/>
<dbReference type="PANTHER" id="PTHR31065:SF39">
    <property type="entry name" value="PLATZ TRANSCRIPTION FACTOR FAMILY PROTEIN"/>
    <property type="match status" value="1"/>
</dbReference>
<keyword evidence="1" id="KW-1185">Reference proteome</keyword>
<gene>
    <name evidence="2" type="primary">LOC108836141</name>
</gene>
<accession>A0A9W3D4S0</accession>
<dbReference type="RefSeq" id="XP_056858736.1">
    <property type="nucleotide sequence ID" value="XM_057002756.1"/>
</dbReference>
<name>A0A9W3D4S0_RAPSA</name>
<organism evidence="1 2">
    <name type="scientific">Raphanus sativus</name>
    <name type="common">Radish</name>
    <name type="synonym">Raphanus raphanistrum var. sativus</name>
    <dbReference type="NCBI Taxonomy" id="3726"/>
    <lineage>
        <taxon>Eukaryota</taxon>
        <taxon>Viridiplantae</taxon>
        <taxon>Streptophyta</taxon>
        <taxon>Embryophyta</taxon>
        <taxon>Tracheophyta</taxon>
        <taxon>Spermatophyta</taxon>
        <taxon>Magnoliopsida</taxon>
        <taxon>eudicotyledons</taxon>
        <taxon>Gunneridae</taxon>
        <taxon>Pentapetalae</taxon>
        <taxon>rosids</taxon>
        <taxon>malvids</taxon>
        <taxon>Brassicales</taxon>
        <taxon>Brassicaceae</taxon>
        <taxon>Brassiceae</taxon>
        <taxon>Raphanus</taxon>
    </lineage>
</organism>
<protein>
    <submittedName>
        <fullName evidence="2">Uncharacterized protein LOC108836141</fullName>
    </submittedName>
</protein>
<reference evidence="2" key="2">
    <citation type="submission" date="2025-08" db="UniProtKB">
        <authorList>
            <consortium name="RefSeq"/>
        </authorList>
    </citation>
    <scope>IDENTIFICATION</scope>
    <source>
        <tissue evidence="2">Leaf</tissue>
    </source>
</reference>
<dbReference type="Proteomes" id="UP000504610">
    <property type="component" value="Chromosome 2"/>
</dbReference>
<dbReference type="Pfam" id="PF04640">
    <property type="entry name" value="PLATZ"/>
    <property type="match status" value="1"/>
</dbReference>
<evidence type="ECO:0000313" key="2">
    <source>
        <dbReference type="RefSeq" id="XP_056858736.1"/>
    </source>
</evidence>
<evidence type="ECO:0000313" key="1">
    <source>
        <dbReference type="Proteomes" id="UP000504610"/>
    </source>
</evidence>
<sequence length="241" mass="27917">MNATLEVQSCIKKFPWLIQMVKSRLFHEFCDQHISKQRCYFCCDCMTPLFCKVCFKKNDHKDHLTIQAFKCSNKTAVRTQTISKYMDLSSIHIYSVNSYSIVFINQRRENDNHRSKNNVLHKCKVCGWPFDAASSALFCSVECKLRNPIFGSQLDEVVKSSDDIVEPIVRPKESSEDVFEPIVKIKKSSEDVVEPTLKRNESSEDVVEPVVKRNESSDDVVRPIVKRKHRRKGISFRSPFS</sequence>
<dbReference type="PANTHER" id="PTHR31065">
    <property type="entry name" value="PLATZ TRANSCRIPTION FACTOR FAMILY PROTEIN"/>
    <property type="match status" value="1"/>
</dbReference>